<feature type="signal peptide" evidence="1">
    <location>
        <begin position="1"/>
        <end position="17"/>
    </location>
</feature>
<comment type="caution">
    <text evidence="2">The sequence shown here is derived from an EMBL/GenBank/DDBJ whole genome shotgun (WGS) entry which is preliminary data.</text>
</comment>
<keyword evidence="1" id="KW-0732">Signal</keyword>
<protein>
    <submittedName>
        <fullName evidence="2">Uncharacterized protein</fullName>
    </submittedName>
</protein>
<evidence type="ECO:0000313" key="3">
    <source>
        <dbReference type="Proteomes" id="UP001295423"/>
    </source>
</evidence>
<dbReference type="Proteomes" id="UP001295423">
    <property type="component" value="Unassembled WGS sequence"/>
</dbReference>
<reference evidence="2" key="1">
    <citation type="submission" date="2023-08" db="EMBL/GenBank/DDBJ databases">
        <authorList>
            <person name="Audoor S."/>
            <person name="Bilcke G."/>
        </authorList>
    </citation>
    <scope>NUCLEOTIDE SEQUENCE</scope>
</reference>
<feature type="chain" id="PRO_5041903547" evidence="1">
    <location>
        <begin position="18"/>
        <end position="297"/>
    </location>
</feature>
<dbReference type="AlphaFoldDB" id="A0AAD2CW89"/>
<dbReference type="EMBL" id="CAKOGP040000779">
    <property type="protein sequence ID" value="CAJ1938960.1"/>
    <property type="molecule type" value="Genomic_DNA"/>
</dbReference>
<accession>A0AAD2CW89</accession>
<evidence type="ECO:0000256" key="1">
    <source>
        <dbReference type="SAM" id="SignalP"/>
    </source>
</evidence>
<keyword evidence="3" id="KW-1185">Reference proteome</keyword>
<evidence type="ECO:0000313" key="2">
    <source>
        <dbReference type="EMBL" id="CAJ1938960.1"/>
    </source>
</evidence>
<name>A0AAD2CW89_9STRA</name>
<dbReference type="Pfam" id="PF25192">
    <property type="entry name" value="DiatomPyrShell"/>
    <property type="match status" value="1"/>
</dbReference>
<sequence>MKFGASILALAFSGAAAFQPAAVPRTSETALFSMTPIAGTGASGAGVAPVAGRTMAAPGLVRAAGVPTEQIWDMSQPITVQGGSLKTWSFPSPFVERVQIVMRTDGRPLDANLELWQGPDNTPYKMRVYVEDGMARTFSAVIETPRDEQNTISIRNTAQLEFPLVAGVVSEDVRGGPPLGDRQVSERPSTIQGGALRTYPFNPSVESVQVLLTTDGRPLNARIELLQGPNNIKQVMEVYTEDGMERPFYAVVETPGTGNVVRVVNTASMEFPMTAAVEAFEIGDGRYWSDGVLLGGM</sequence>
<dbReference type="InterPro" id="IPR057491">
    <property type="entry name" value="DiatomPyrShell"/>
</dbReference>
<gene>
    <name evidence="2" type="ORF">CYCCA115_LOCUS6354</name>
</gene>
<proteinExistence type="predicted"/>
<organism evidence="2 3">
    <name type="scientific">Cylindrotheca closterium</name>
    <dbReference type="NCBI Taxonomy" id="2856"/>
    <lineage>
        <taxon>Eukaryota</taxon>
        <taxon>Sar</taxon>
        <taxon>Stramenopiles</taxon>
        <taxon>Ochrophyta</taxon>
        <taxon>Bacillariophyta</taxon>
        <taxon>Bacillariophyceae</taxon>
        <taxon>Bacillariophycidae</taxon>
        <taxon>Bacillariales</taxon>
        <taxon>Bacillariaceae</taxon>
        <taxon>Cylindrotheca</taxon>
    </lineage>
</organism>